<feature type="domain" description="GAF" evidence="8">
    <location>
        <begin position="24"/>
        <end position="164"/>
    </location>
</feature>
<feature type="domain" description="Histidine kinase/HSP90-like ATPase" evidence="6">
    <location>
        <begin position="280"/>
        <end position="370"/>
    </location>
</feature>
<dbReference type="AlphaFoldDB" id="A0A248TDS8"/>
<dbReference type="InterPro" id="IPR050482">
    <property type="entry name" value="Sensor_HK_TwoCompSys"/>
</dbReference>
<evidence type="ECO:0000259" key="8">
    <source>
        <dbReference type="Pfam" id="PF13185"/>
    </source>
</evidence>
<keyword evidence="3" id="KW-0808">Transferase</keyword>
<organism evidence="9 10">
    <name type="scientific">Cytobacillus kochii</name>
    <dbReference type="NCBI Taxonomy" id="859143"/>
    <lineage>
        <taxon>Bacteria</taxon>
        <taxon>Bacillati</taxon>
        <taxon>Bacillota</taxon>
        <taxon>Bacilli</taxon>
        <taxon>Bacillales</taxon>
        <taxon>Bacillaceae</taxon>
        <taxon>Cytobacillus</taxon>
    </lineage>
</organism>
<keyword evidence="5" id="KW-0902">Two-component regulatory system</keyword>
<dbReference type="InterPro" id="IPR003594">
    <property type="entry name" value="HATPase_dom"/>
</dbReference>
<dbReference type="EC" id="2.7.13.3" evidence="2"/>
<dbReference type="OrthoDB" id="9795828at2"/>
<dbReference type="SUPFAM" id="SSF55874">
    <property type="entry name" value="ATPase domain of HSP90 chaperone/DNA topoisomerase II/histidine kinase"/>
    <property type="match status" value="1"/>
</dbReference>
<dbReference type="InterPro" id="IPR011712">
    <property type="entry name" value="Sig_transdc_His_kin_sub3_dim/P"/>
</dbReference>
<dbReference type="Gene3D" id="3.30.565.10">
    <property type="entry name" value="Histidine kinase-like ATPase, C-terminal domain"/>
    <property type="match status" value="1"/>
</dbReference>
<sequence length="372" mass="42453">MADQQIREAVILKEIAELLNEGSEMKETLSAVLERLLQVTQLQTGWLFLIKIHEPTLIAHHQLPQALTTNQLAPMCSKECWCVNRYNNGELNRASNIINCKRIEEAKKNGYADIEGLTHHATVPLRFGEEMFGILNVGAPNKIHFTEKELSLLESVAFQIGSTLKRMALTEREREMALIEERNRLAQELHDSVNQLLFSVSLTARGGREITKSKTVQETFTYIQELSQQALHEMRDLIWQLQPKSLENGLLTSLKEYSEMLGLQLHCHVNTLTNISPQTEETLWRIAQEAMMNCKKHSGQDKIDIAIDFNQDKQIIQMSITDQGVGFNYSPSVFLPSHGLRNMRQRAERRNGTMEITTSEGEGTKIIIRLFN</sequence>
<evidence type="ECO:0000259" key="7">
    <source>
        <dbReference type="Pfam" id="PF07730"/>
    </source>
</evidence>
<dbReference type="GO" id="GO:0000155">
    <property type="term" value="F:phosphorelay sensor kinase activity"/>
    <property type="evidence" value="ECO:0007669"/>
    <property type="project" value="InterPro"/>
</dbReference>
<evidence type="ECO:0000256" key="3">
    <source>
        <dbReference type="ARBA" id="ARBA00022679"/>
    </source>
</evidence>
<feature type="domain" description="Signal transduction histidine kinase subgroup 3 dimerisation and phosphoacceptor" evidence="7">
    <location>
        <begin position="181"/>
        <end position="246"/>
    </location>
</feature>
<dbReference type="InterPro" id="IPR036890">
    <property type="entry name" value="HATPase_C_sf"/>
</dbReference>
<dbReference type="Pfam" id="PF13185">
    <property type="entry name" value="GAF_2"/>
    <property type="match status" value="1"/>
</dbReference>
<dbReference type="RefSeq" id="WP_095369953.1">
    <property type="nucleotide sequence ID" value="NZ_CP022983.1"/>
</dbReference>
<dbReference type="CDD" id="cd16917">
    <property type="entry name" value="HATPase_UhpB-NarQ-NarX-like"/>
    <property type="match status" value="1"/>
</dbReference>
<evidence type="ECO:0000313" key="9">
    <source>
        <dbReference type="EMBL" id="ASV66378.1"/>
    </source>
</evidence>
<evidence type="ECO:0000256" key="2">
    <source>
        <dbReference type="ARBA" id="ARBA00012438"/>
    </source>
</evidence>
<reference evidence="9 10" key="1">
    <citation type="submission" date="2017-08" db="EMBL/GenBank/DDBJ databases">
        <title>Complete Genome Sequence of Bacillus kochii Oregon-R-modENCODE STRAIN BDGP4, isolated from Drosophila melanogaster gut.</title>
        <authorList>
            <person name="Wan K.H."/>
            <person name="Yu C."/>
            <person name="Park S."/>
            <person name="Hammonds A.S."/>
            <person name="Booth B.W."/>
            <person name="Celniker S.E."/>
        </authorList>
    </citation>
    <scope>NUCLEOTIDE SEQUENCE [LARGE SCALE GENOMIC DNA]</scope>
    <source>
        <strain evidence="9 10">BDGP4</strain>
    </source>
</reference>
<comment type="catalytic activity">
    <reaction evidence="1">
        <text>ATP + protein L-histidine = ADP + protein N-phospho-L-histidine.</text>
        <dbReference type="EC" id="2.7.13.3"/>
    </reaction>
</comment>
<dbReference type="InterPro" id="IPR029016">
    <property type="entry name" value="GAF-like_dom_sf"/>
</dbReference>
<evidence type="ECO:0000259" key="6">
    <source>
        <dbReference type="Pfam" id="PF02518"/>
    </source>
</evidence>
<dbReference type="Proteomes" id="UP000215137">
    <property type="component" value="Chromosome"/>
</dbReference>
<keyword evidence="4 9" id="KW-0418">Kinase</keyword>
<protein>
    <recommendedName>
        <fullName evidence="2">histidine kinase</fullName>
        <ecNumber evidence="2">2.7.13.3</ecNumber>
    </recommendedName>
</protein>
<name>A0A248TDS8_9BACI</name>
<gene>
    <name evidence="9" type="ORF">CKF48_02905</name>
</gene>
<dbReference type="EMBL" id="CP022983">
    <property type="protein sequence ID" value="ASV66378.1"/>
    <property type="molecule type" value="Genomic_DNA"/>
</dbReference>
<dbReference type="Gene3D" id="3.30.450.40">
    <property type="match status" value="1"/>
</dbReference>
<proteinExistence type="predicted"/>
<dbReference type="Pfam" id="PF02518">
    <property type="entry name" value="HATPase_c"/>
    <property type="match status" value="1"/>
</dbReference>
<dbReference type="PANTHER" id="PTHR24421:SF40">
    <property type="entry name" value="SENSOR HISTIDINE KINASE YHCY"/>
    <property type="match status" value="1"/>
</dbReference>
<dbReference type="GO" id="GO:0016020">
    <property type="term" value="C:membrane"/>
    <property type="evidence" value="ECO:0007669"/>
    <property type="project" value="InterPro"/>
</dbReference>
<evidence type="ECO:0000313" key="10">
    <source>
        <dbReference type="Proteomes" id="UP000215137"/>
    </source>
</evidence>
<evidence type="ECO:0000256" key="5">
    <source>
        <dbReference type="ARBA" id="ARBA00023012"/>
    </source>
</evidence>
<dbReference type="KEGG" id="bko:CKF48_02905"/>
<evidence type="ECO:0000256" key="1">
    <source>
        <dbReference type="ARBA" id="ARBA00000085"/>
    </source>
</evidence>
<accession>A0A248TDS8</accession>
<dbReference type="GO" id="GO:0046983">
    <property type="term" value="F:protein dimerization activity"/>
    <property type="evidence" value="ECO:0007669"/>
    <property type="project" value="InterPro"/>
</dbReference>
<dbReference type="Pfam" id="PF07730">
    <property type="entry name" value="HisKA_3"/>
    <property type="match status" value="1"/>
</dbReference>
<dbReference type="SUPFAM" id="SSF55781">
    <property type="entry name" value="GAF domain-like"/>
    <property type="match status" value="1"/>
</dbReference>
<dbReference type="Gene3D" id="1.20.5.1930">
    <property type="match status" value="1"/>
</dbReference>
<dbReference type="PANTHER" id="PTHR24421">
    <property type="entry name" value="NITRATE/NITRITE SENSOR PROTEIN NARX-RELATED"/>
    <property type="match status" value="1"/>
</dbReference>
<dbReference type="InterPro" id="IPR003018">
    <property type="entry name" value="GAF"/>
</dbReference>
<keyword evidence="10" id="KW-1185">Reference proteome</keyword>
<evidence type="ECO:0000256" key="4">
    <source>
        <dbReference type="ARBA" id="ARBA00022777"/>
    </source>
</evidence>